<sequence length="59" mass="6592">MKMIKQPTDVTGCGVAVIAMLRDEKTFKCAMDLVEPNRDEWPAELGAGYAFAKDRSAWK</sequence>
<name>A0A5E7ES61_PSEFL</name>
<gene>
    <name evidence="1" type="ORF">PS691_04839</name>
</gene>
<reference evidence="1 2" key="1">
    <citation type="submission" date="2019-09" db="EMBL/GenBank/DDBJ databases">
        <authorList>
            <person name="Chandra G."/>
            <person name="Truman W A."/>
        </authorList>
    </citation>
    <scope>NUCLEOTIDE SEQUENCE [LARGE SCALE GENOMIC DNA]</scope>
    <source>
        <strain evidence="1">PS691</strain>
    </source>
</reference>
<dbReference type="RefSeq" id="WP_150644668.1">
    <property type="nucleotide sequence ID" value="NZ_CABVHQ010000067.1"/>
</dbReference>
<accession>A0A5E7ES61</accession>
<organism evidence="1 2">
    <name type="scientific">Pseudomonas fluorescens</name>
    <dbReference type="NCBI Taxonomy" id="294"/>
    <lineage>
        <taxon>Bacteria</taxon>
        <taxon>Pseudomonadati</taxon>
        <taxon>Pseudomonadota</taxon>
        <taxon>Gammaproteobacteria</taxon>
        <taxon>Pseudomonadales</taxon>
        <taxon>Pseudomonadaceae</taxon>
        <taxon>Pseudomonas</taxon>
    </lineage>
</organism>
<evidence type="ECO:0000313" key="1">
    <source>
        <dbReference type="EMBL" id="VVO29676.1"/>
    </source>
</evidence>
<dbReference type="AlphaFoldDB" id="A0A5E7ES61"/>
<evidence type="ECO:0000313" key="2">
    <source>
        <dbReference type="Proteomes" id="UP000337909"/>
    </source>
</evidence>
<dbReference type="EMBL" id="CABVHQ010000067">
    <property type="protein sequence ID" value="VVO29676.1"/>
    <property type="molecule type" value="Genomic_DNA"/>
</dbReference>
<protein>
    <submittedName>
        <fullName evidence="1">Uncharacterized protein</fullName>
    </submittedName>
</protein>
<proteinExistence type="predicted"/>
<dbReference type="Proteomes" id="UP000337909">
    <property type="component" value="Unassembled WGS sequence"/>
</dbReference>